<dbReference type="AlphaFoldDB" id="A0A0S3T3X7"/>
<name>A0A0S3T3X7_PHAAN</name>
<feature type="non-terminal residue" evidence="1">
    <location>
        <position position="1"/>
    </location>
</feature>
<organism evidence="1 2">
    <name type="scientific">Vigna angularis var. angularis</name>
    <dbReference type="NCBI Taxonomy" id="157739"/>
    <lineage>
        <taxon>Eukaryota</taxon>
        <taxon>Viridiplantae</taxon>
        <taxon>Streptophyta</taxon>
        <taxon>Embryophyta</taxon>
        <taxon>Tracheophyta</taxon>
        <taxon>Spermatophyta</taxon>
        <taxon>Magnoliopsida</taxon>
        <taxon>eudicotyledons</taxon>
        <taxon>Gunneridae</taxon>
        <taxon>Pentapetalae</taxon>
        <taxon>rosids</taxon>
        <taxon>fabids</taxon>
        <taxon>Fabales</taxon>
        <taxon>Fabaceae</taxon>
        <taxon>Papilionoideae</taxon>
        <taxon>50 kb inversion clade</taxon>
        <taxon>NPAAA clade</taxon>
        <taxon>indigoferoid/millettioid clade</taxon>
        <taxon>Phaseoleae</taxon>
        <taxon>Vigna</taxon>
    </lineage>
</organism>
<dbReference type="EMBL" id="AP015043">
    <property type="protein sequence ID" value="BAT99958.1"/>
    <property type="molecule type" value="Genomic_DNA"/>
</dbReference>
<sequence length="86" mass="9976">KTLIHLITLLKNTYSQNLASSSSQTNPNIKGFLVSHKDNILLLPLFRFWFTSKELFFFLFFASGSRIQPSLGFSSSRKRQPTRRDH</sequence>
<dbReference type="Proteomes" id="UP000291084">
    <property type="component" value="Chromosome 10"/>
</dbReference>
<gene>
    <name evidence="1" type="primary">Vigan.10G150400</name>
    <name evidence="1" type="ORF">VIGAN_10150400</name>
</gene>
<evidence type="ECO:0000313" key="1">
    <source>
        <dbReference type="EMBL" id="BAT99958.1"/>
    </source>
</evidence>
<protein>
    <submittedName>
        <fullName evidence="1">Uncharacterized protein</fullName>
    </submittedName>
</protein>
<keyword evidence="2" id="KW-1185">Reference proteome</keyword>
<reference evidence="1 2" key="1">
    <citation type="journal article" date="2015" name="Sci. Rep.">
        <title>The power of single molecule real-time sequencing technology in the de novo assembly of a eukaryotic genome.</title>
        <authorList>
            <person name="Sakai H."/>
            <person name="Naito K."/>
            <person name="Ogiso-Tanaka E."/>
            <person name="Takahashi Y."/>
            <person name="Iseki K."/>
            <person name="Muto C."/>
            <person name="Satou K."/>
            <person name="Teruya K."/>
            <person name="Shiroma A."/>
            <person name="Shimoji M."/>
            <person name="Hirano T."/>
            <person name="Itoh T."/>
            <person name="Kaga A."/>
            <person name="Tomooka N."/>
        </authorList>
    </citation>
    <scope>NUCLEOTIDE SEQUENCE [LARGE SCALE GENOMIC DNA]</scope>
    <source>
        <strain evidence="2">cv. Shumari</strain>
    </source>
</reference>
<evidence type="ECO:0000313" key="2">
    <source>
        <dbReference type="Proteomes" id="UP000291084"/>
    </source>
</evidence>
<proteinExistence type="predicted"/>
<accession>A0A0S3T3X7</accession>